<evidence type="ECO:0000256" key="1">
    <source>
        <dbReference type="SAM" id="SignalP"/>
    </source>
</evidence>
<dbReference type="EMBL" id="ML178883">
    <property type="protein sequence ID" value="TFK95477.1"/>
    <property type="molecule type" value="Genomic_DNA"/>
</dbReference>
<accession>A0A5C3Q2V0</accession>
<organism evidence="2 3">
    <name type="scientific">Pterulicium gracile</name>
    <dbReference type="NCBI Taxonomy" id="1884261"/>
    <lineage>
        <taxon>Eukaryota</taxon>
        <taxon>Fungi</taxon>
        <taxon>Dikarya</taxon>
        <taxon>Basidiomycota</taxon>
        <taxon>Agaricomycotina</taxon>
        <taxon>Agaricomycetes</taxon>
        <taxon>Agaricomycetidae</taxon>
        <taxon>Agaricales</taxon>
        <taxon>Pleurotineae</taxon>
        <taxon>Pterulaceae</taxon>
        <taxon>Pterulicium</taxon>
    </lineage>
</organism>
<dbReference type="OrthoDB" id="4095724at2759"/>
<dbReference type="STRING" id="1884261.A0A5C3Q2V0"/>
<proteinExistence type="predicted"/>
<reference evidence="2 3" key="1">
    <citation type="journal article" date="2019" name="Nat. Ecol. Evol.">
        <title>Megaphylogeny resolves global patterns of mushroom evolution.</title>
        <authorList>
            <person name="Varga T."/>
            <person name="Krizsan K."/>
            <person name="Foldi C."/>
            <person name="Dima B."/>
            <person name="Sanchez-Garcia M."/>
            <person name="Sanchez-Ramirez S."/>
            <person name="Szollosi G.J."/>
            <person name="Szarkandi J.G."/>
            <person name="Papp V."/>
            <person name="Albert L."/>
            <person name="Andreopoulos W."/>
            <person name="Angelini C."/>
            <person name="Antonin V."/>
            <person name="Barry K.W."/>
            <person name="Bougher N.L."/>
            <person name="Buchanan P."/>
            <person name="Buyck B."/>
            <person name="Bense V."/>
            <person name="Catcheside P."/>
            <person name="Chovatia M."/>
            <person name="Cooper J."/>
            <person name="Damon W."/>
            <person name="Desjardin D."/>
            <person name="Finy P."/>
            <person name="Geml J."/>
            <person name="Haridas S."/>
            <person name="Hughes K."/>
            <person name="Justo A."/>
            <person name="Karasinski D."/>
            <person name="Kautmanova I."/>
            <person name="Kiss B."/>
            <person name="Kocsube S."/>
            <person name="Kotiranta H."/>
            <person name="LaButti K.M."/>
            <person name="Lechner B.E."/>
            <person name="Liimatainen K."/>
            <person name="Lipzen A."/>
            <person name="Lukacs Z."/>
            <person name="Mihaltcheva S."/>
            <person name="Morgado L.N."/>
            <person name="Niskanen T."/>
            <person name="Noordeloos M.E."/>
            <person name="Ohm R.A."/>
            <person name="Ortiz-Santana B."/>
            <person name="Ovrebo C."/>
            <person name="Racz N."/>
            <person name="Riley R."/>
            <person name="Savchenko A."/>
            <person name="Shiryaev A."/>
            <person name="Soop K."/>
            <person name="Spirin V."/>
            <person name="Szebenyi C."/>
            <person name="Tomsovsky M."/>
            <person name="Tulloss R.E."/>
            <person name="Uehling J."/>
            <person name="Grigoriev I.V."/>
            <person name="Vagvolgyi C."/>
            <person name="Papp T."/>
            <person name="Martin F.M."/>
            <person name="Miettinen O."/>
            <person name="Hibbett D.S."/>
            <person name="Nagy L.G."/>
        </authorList>
    </citation>
    <scope>NUCLEOTIDE SEQUENCE [LARGE SCALE GENOMIC DNA]</scope>
    <source>
        <strain evidence="2 3">CBS 309.79</strain>
    </source>
</reference>
<gene>
    <name evidence="2" type="ORF">BDV98DRAFT_577661</name>
</gene>
<protein>
    <submittedName>
        <fullName evidence="2">Uncharacterized protein</fullName>
    </submittedName>
</protein>
<sequence length="183" mass="18282">MLFTRLVAATLALAASFQAAGIQRRQDVGDVIGSAAESIIHQVTSGAESIDEVTSAVGGGAGEVLDDVTSAVGEGWHAATRFGDNVFEHVTSFCGEAWTVVSSVGGEAVTIAKDGAGVVTSIGGEAVPICTPAFPEATPEAGEQIDNINDDDDESAAGGLTPSALVGIATTLGFSVLGAYITL</sequence>
<dbReference type="Proteomes" id="UP000305067">
    <property type="component" value="Unassembled WGS sequence"/>
</dbReference>
<evidence type="ECO:0000313" key="2">
    <source>
        <dbReference type="EMBL" id="TFK95477.1"/>
    </source>
</evidence>
<evidence type="ECO:0000313" key="3">
    <source>
        <dbReference type="Proteomes" id="UP000305067"/>
    </source>
</evidence>
<keyword evidence="1" id="KW-0732">Signal</keyword>
<keyword evidence="3" id="KW-1185">Reference proteome</keyword>
<name>A0A5C3Q2V0_9AGAR</name>
<feature type="chain" id="PRO_5022663582" evidence="1">
    <location>
        <begin position="20"/>
        <end position="183"/>
    </location>
</feature>
<dbReference type="AlphaFoldDB" id="A0A5C3Q2V0"/>
<feature type="signal peptide" evidence="1">
    <location>
        <begin position="1"/>
        <end position="19"/>
    </location>
</feature>